<protein>
    <submittedName>
        <fullName evidence="1">Uncharacterized protein</fullName>
    </submittedName>
</protein>
<evidence type="ECO:0000313" key="2">
    <source>
        <dbReference type="Proteomes" id="UP000218334"/>
    </source>
</evidence>
<dbReference type="AlphaFoldDB" id="A0A2H3B9F7"/>
<sequence length="241" mass="26770">MIPLPPNERDCTRFVGHPFRVPGSGRHIPVAGVLFEFSHLLEFNSAAAYDSSAVHTRKPQQLPPDVASQETAKPIPAVYACKNIMSPLIQLFFSLKILATNSYLSNVVRKRKTLGVSDVRLCDVSLATLCLLGPTCSPQKVTIDSALEDHPIETLYGRKERISNDRLFHSRKGVVGYFGVCDVVVPRLQIPCMSIPEHFFVAIWASHPAKTRKIFGQYASKERIKPVTCTANRDVVNDVDN</sequence>
<accession>A0A2H3B9F7</accession>
<dbReference type="Proteomes" id="UP000218334">
    <property type="component" value="Unassembled WGS sequence"/>
</dbReference>
<proteinExistence type="predicted"/>
<evidence type="ECO:0000313" key="1">
    <source>
        <dbReference type="EMBL" id="PBK59676.1"/>
    </source>
</evidence>
<gene>
    <name evidence="1" type="ORF">ARMSODRAFT_982872</name>
</gene>
<reference evidence="2" key="1">
    <citation type="journal article" date="2017" name="Nat. Ecol. Evol.">
        <title>Genome expansion and lineage-specific genetic innovations in the forest pathogenic fungi Armillaria.</title>
        <authorList>
            <person name="Sipos G."/>
            <person name="Prasanna A.N."/>
            <person name="Walter M.C."/>
            <person name="O'Connor E."/>
            <person name="Balint B."/>
            <person name="Krizsan K."/>
            <person name="Kiss B."/>
            <person name="Hess J."/>
            <person name="Varga T."/>
            <person name="Slot J."/>
            <person name="Riley R."/>
            <person name="Boka B."/>
            <person name="Rigling D."/>
            <person name="Barry K."/>
            <person name="Lee J."/>
            <person name="Mihaltcheva S."/>
            <person name="LaButti K."/>
            <person name="Lipzen A."/>
            <person name="Waldron R."/>
            <person name="Moloney N.M."/>
            <person name="Sperisen C."/>
            <person name="Kredics L."/>
            <person name="Vagvoelgyi C."/>
            <person name="Patrignani A."/>
            <person name="Fitzpatrick D."/>
            <person name="Nagy I."/>
            <person name="Doyle S."/>
            <person name="Anderson J.B."/>
            <person name="Grigoriev I.V."/>
            <person name="Gueldener U."/>
            <person name="Muensterkoetter M."/>
            <person name="Nagy L.G."/>
        </authorList>
    </citation>
    <scope>NUCLEOTIDE SEQUENCE [LARGE SCALE GENOMIC DNA]</scope>
    <source>
        <strain evidence="2">28-4</strain>
    </source>
</reference>
<organism evidence="1 2">
    <name type="scientific">Armillaria solidipes</name>
    <dbReference type="NCBI Taxonomy" id="1076256"/>
    <lineage>
        <taxon>Eukaryota</taxon>
        <taxon>Fungi</taxon>
        <taxon>Dikarya</taxon>
        <taxon>Basidiomycota</taxon>
        <taxon>Agaricomycotina</taxon>
        <taxon>Agaricomycetes</taxon>
        <taxon>Agaricomycetidae</taxon>
        <taxon>Agaricales</taxon>
        <taxon>Marasmiineae</taxon>
        <taxon>Physalacriaceae</taxon>
        <taxon>Armillaria</taxon>
    </lineage>
</organism>
<name>A0A2H3B9F7_9AGAR</name>
<dbReference type="EMBL" id="KZ293499">
    <property type="protein sequence ID" value="PBK59676.1"/>
    <property type="molecule type" value="Genomic_DNA"/>
</dbReference>
<keyword evidence="2" id="KW-1185">Reference proteome</keyword>